<dbReference type="InterPro" id="IPR055007">
    <property type="entry name" value="NA-iREase2_dom"/>
</dbReference>
<feature type="domain" description="NACHT-associated inactive Restriction Endonuclease 2" evidence="1">
    <location>
        <begin position="7"/>
        <end position="126"/>
    </location>
</feature>
<evidence type="ECO:0000313" key="3">
    <source>
        <dbReference type="Proteomes" id="UP000774958"/>
    </source>
</evidence>
<evidence type="ECO:0000313" key="2">
    <source>
        <dbReference type="EMBL" id="MBZ6067271.1"/>
    </source>
</evidence>
<organism evidence="2 3">
    <name type="scientific">Aeromonas schubertii</name>
    <dbReference type="NCBI Taxonomy" id="652"/>
    <lineage>
        <taxon>Bacteria</taxon>
        <taxon>Pseudomonadati</taxon>
        <taxon>Pseudomonadota</taxon>
        <taxon>Gammaproteobacteria</taxon>
        <taxon>Aeromonadales</taxon>
        <taxon>Aeromonadaceae</taxon>
        <taxon>Aeromonas</taxon>
    </lineage>
</organism>
<dbReference type="InterPro" id="IPR027417">
    <property type="entry name" value="P-loop_NTPase"/>
</dbReference>
<dbReference type="SUPFAM" id="SSF141571">
    <property type="entry name" value="Pentapeptide repeat-like"/>
    <property type="match status" value="1"/>
</dbReference>
<comment type="caution">
    <text evidence="2">The sequence shown here is derived from an EMBL/GenBank/DDBJ whole genome shotgun (WGS) entry which is preliminary data.</text>
</comment>
<accession>A0ABS7VD25</accession>
<protein>
    <recommendedName>
        <fullName evidence="1">NACHT-associated inactive Restriction Endonuclease 2 domain-containing protein</fullName>
    </recommendedName>
</protein>
<dbReference type="Pfam" id="PF22723">
    <property type="entry name" value="NA-iREase2"/>
    <property type="match status" value="1"/>
</dbReference>
<dbReference type="RefSeq" id="WP_224163166.1">
    <property type="nucleotide sequence ID" value="NZ_JAIRBT010000019.1"/>
</dbReference>
<keyword evidence="3" id="KW-1185">Reference proteome</keyword>
<sequence length="704" mass="81299">MLDTHALSAAYRRYGFEEAKSGCDNILVFTLKAGHYHNADIVPTTNIDIELLDRIFNQFKESGYACRIRNYNDISQVTKTLFQGFFSVDTTHKRLMREYSKFTSSIIRAHSDNAEYKYINSSYFVNDSEGESTVIHEIISRINDENPILFLIEAAAGFGKTCTAYELLKVITENHKAKVPLFTELSRNRQAKIFRYVLLDEIDRSFPLLSSSLVRTEIRNGNVPVILDGFDELLHQADDSVMFDNTEPMLETIGELLTERAKVILTTRRTSILDGDDFHEWMERHESEFQVIRIRIETPTVENWLEENRLDILRDKKFPIENLCNPVLLSYLRSIPDDEFIVATSSPDELVERYFSSMLERERKRQDLLMSPKEQYNTLKYIAADMMNYDYTAESKDYIASILQDYFKNGELEQIRKLYPADSRPTSDEIINKLISHALLDRSVDTSSQIGFVNDFVLGNFCSEIIIDTPDNEWCGNKIFIEPAALSFIPRTVEKRKTLWKSLMFSLEFCAPRDKITTSIILNSEVLMDIDSETIENIKIKDVAICNRSNITNSVFTDCSFQNITFYLDNMRNVSFVNCNFFNCTVEQTIEKNGIYAFGCSDNNGFLSLIINDTEQSAEEESNNEYNQCDAYILSKFWPIGNQTIYKHRPMKGLYIKNNNFSYEETIMSIAKLRKNKIIVDADKNGIAAFNMEKLPEVRALLGR</sequence>
<dbReference type="Gene3D" id="3.40.50.300">
    <property type="entry name" value="P-loop containing nucleotide triphosphate hydrolases"/>
    <property type="match status" value="1"/>
</dbReference>
<dbReference type="Proteomes" id="UP000774958">
    <property type="component" value="Unassembled WGS sequence"/>
</dbReference>
<reference evidence="2 3" key="1">
    <citation type="submission" date="2021-09" db="EMBL/GenBank/DDBJ databases">
        <title>Aeromonas schubertii isolated from Asian sea bass.</title>
        <authorList>
            <person name="Pinpimai K."/>
        </authorList>
    </citation>
    <scope>NUCLEOTIDE SEQUENCE [LARGE SCALE GENOMIC DNA]</scope>
    <source>
        <strain evidence="2 3">CHULA2021a</strain>
    </source>
</reference>
<dbReference type="SUPFAM" id="SSF52540">
    <property type="entry name" value="P-loop containing nucleoside triphosphate hydrolases"/>
    <property type="match status" value="1"/>
</dbReference>
<gene>
    <name evidence="2" type="ORF">LA374_13800</name>
</gene>
<evidence type="ECO:0000259" key="1">
    <source>
        <dbReference type="Pfam" id="PF22723"/>
    </source>
</evidence>
<dbReference type="EMBL" id="JAIRBT010000019">
    <property type="protein sequence ID" value="MBZ6067271.1"/>
    <property type="molecule type" value="Genomic_DNA"/>
</dbReference>
<name>A0ABS7VD25_9GAMM</name>
<proteinExistence type="predicted"/>